<feature type="domain" description="Helicase C-terminal" evidence="11">
    <location>
        <begin position="380"/>
        <end position="535"/>
    </location>
</feature>
<feature type="compositionally biased region" description="Low complexity" evidence="9">
    <location>
        <begin position="78"/>
        <end position="97"/>
    </location>
</feature>
<organism evidence="13">
    <name type="scientific">Heterosigma akashiwo</name>
    <name type="common">Chromophytic alga</name>
    <name type="synonym">Heterosigma carterae</name>
    <dbReference type="NCBI Taxonomy" id="2829"/>
    <lineage>
        <taxon>Eukaryota</taxon>
        <taxon>Sar</taxon>
        <taxon>Stramenopiles</taxon>
        <taxon>Ochrophyta</taxon>
        <taxon>Raphidophyceae</taxon>
        <taxon>Chattonellales</taxon>
        <taxon>Chattonellaceae</taxon>
        <taxon>Heterosigma</taxon>
    </lineage>
</organism>
<dbReference type="AlphaFoldDB" id="A0A6V2XVD0"/>
<feature type="region of interest" description="Disordered" evidence="9">
    <location>
        <begin position="1"/>
        <end position="97"/>
    </location>
</feature>
<evidence type="ECO:0000256" key="9">
    <source>
        <dbReference type="SAM" id="MobiDB-lite"/>
    </source>
</evidence>
<evidence type="ECO:0000256" key="8">
    <source>
        <dbReference type="PROSITE-ProRule" id="PRU00552"/>
    </source>
</evidence>
<evidence type="ECO:0000256" key="1">
    <source>
        <dbReference type="ARBA" id="ARBA00012552"/>
    </source>
</evidence>
<dbReference type="FunFam" id="3.40.50.300:FF:000849">
    <property type="entry name" value="ATP-dependent RNA helicase DBP5"/>
    <property type="match status" value="1"/>
</dbReference>
<sequence>MAELVKESESAGGWGAQPSPSAAVETAPAAEGATTEVAVDGGGWGAPAAATGDSAPPTAEGGWGAPAAVAEGGDSTPAATEGGWGAPAAEGGDAGAAAAAAEEAKQEKIKKEIEHSAEVMAMLAVEDEDQKKNRIRVIQSDPNSHLSSAKTFSELNLPENLLQGIYGMGFDRPSQIQEVALPLILANPPKNLIGQAQSGSGKTVAFTLGMLFRINLQENYPQAICVAPTRELANQILSDVIVKMAAHMPGLRCQLALAGIMIPRGERCNAHIVVGTPGKIEDWIRRRMLDPRQVKVFVLDEADDMIAEDGHREKSIAIHRQMSPQCQTLFFSATFNEGVFDFAKRIVRAPNIIKLASDEELVLDVIKQLWIDTAGNKQEVLSDIYDLLTMGQSIVFVRTKMGANQITQMLVEKGFDVATLHGDLENLERDVLMDEFRQGKRKVLISTNVLARGVDVPAVSLVVNYDIPTTYDGQPDFESYLHRIGRTGRFGRKGVAINFVDNEHDKGLLEQIANHFSPARTMIFEAPGDDIEELEKIIQGTA</sequence>
<protein>
    <recommendedName>
        <fullName evidence="1">RNA helicase</fullName>
        <ecNumber evidence="1">3.6.4.13</ecNumber>
    </recommendedName>
</protein>
<dbReference type="SUPFAM" id="SSF52540">
    <property type="entry name" value="P-loop containing nucleoside triphosphate hydrolases"/>
    <property type="match status" value="1"/>
</dbReference>
<evidence type="ECO:0000256" key="3">
    <source>
        <dbReference type="ARBA" id="ARBA00022801"/>
    </source>
</evidence>
<keyword evidence="5" id="KW-0067">ATP-binding</keyword>
<dbReference type="Pfam" id="PF00271">
    <property type="entry name" value="Helicase_C"/>
    <property type="match status" value="1"/>
</dbReference>
<reference evidence="13" key="1">
    <citation type="submission" date="2021-01" db="EMBL/GenBank/DDBJ databases">
        <authorList>
            <person name="Corre E."/>
            <person name="Pelletier E."/>
            <person name="Niang G."/>
            <person name="Scheremetjew M."/>
            <person name="Finn R."/>
            <person name="Kale V."/>
            <person name="Holt S."/>
            <person name="Cochrane G."/>
            <person name="Meng A."/>
            <person name="Brown T."/>
            <person name="Cohen L."/>
        </authorList>
    </citation>
    <scope>NUCLEOTIDE SEQUENCE</scope>
    <source>
        <strain evidence="13">CCMP3107</strain>
    </source>
</reference>
<gene>
    <name evidence="13" type="ORF">HAKA00212_LOCUS17755</name>
</gene>
<dbReference type="SMART" id="SM00490">
    <property type="entry name" value="HELICc"/>
    <property type="match status" value="1"/>
</dbReference>
<evidence type="ECO:0000313" key="13">
    <source>
        <dbReference type="EMBL" id="CAE0638970.1"/>
    </source>
</evidence>
<accession>A0A6V2XVD0</accession>
<dbReference type="EC" id="3.6.4.13" evidence="1"/>
<comment type="catalytic activity">
    <reaction evidence="7">
        <text>ATP + H2O = ADP + phosphate + H(+)</text>
        <dbReference type="Rhea" id="RHEA:13065"/>
        <dbReference type="ChEBI" id="CHEBI:15377"/>
        <dbReference type="ChEBI" id="CHEBI:15378"/>
        <dbReference type="ChEBI" id="CHEBI:30616"/>
        <dbReference type="ChEBI" id="CHEBI:43474"/>
        <dbReference type="ChEBI" id="CHEBI:456216"/>
        <dbReference type="EC" id="3.6.4.13"/>
    </reaction>
</comment>
<dbReference type="CDD" id="cd18787">
    <property type="entry name" value="SF2_C_DEAD"/>
    <property type="match status" value="1"/>
</dbReference>
<keyword evidence="3" id="KW-0378">Hydrolase</keyword>
<dbReference type="GO" id="GO:0003724">
    <property type="term" value="F:RNA helicase activity"/>
    <property type="evidence" value="ECO:0007669"/>
    <property type="project" value="UniProtKB-EC"/>
</dbReference>
<dbReference type="GO" id="GO:0016787">
    <property type="term" value="F:hydrolase activity"/>
    <property type="evidence" value="ECO:0007669"/>
    <property type="project" value="UniProtKB-KW"/>
</dbReference>
<dbReference type="InterPro" id="IPR011545">
    <property type="entry name" value="DEAD/DEAH_box_helicase_dom"/>
</dbReference>
<feature type="compositionally biased region" description="Low complexity" evidence="9">
    <location>
        <begin position="18"/>
        <end position="39"/>
    </location>
</feature>
<evidence type="ECO:0000256" key="2">
    <source>
        <dbReference type="ARBA" id="ARBA00022741"/>
    </source>
</evidence>
<dbReference type="Pfam" id="PF00270">
    <property type="entry name" value="DEAD"/>
    <property type="match status" value="1"/>
</dbReference>
<proteinExistence type="predicted"/>
<keyword evidence="6" id="KW-0694">RNA-binding</keyword>
<evidence type="ECO:0000256" key="7">
    <source>
        <dbReference type="ARBA" id="ARBA00047984"/>
    </source>
</evidence>
<evidence type="ECO:0000259" key="12">
    <source>
        <dbReference type="PROSITE" id="PS51195"/>
    </source>
</evidence>
<dbReference type="PROSITE" id="PS51195">
    <property type="entry name" value="Q_MOTIF"/>
    <property type="match status" value="1"/>
</dbReference>
<dbReference type="InterPro" id="IPR001650">
    <property type="entry name" value="Helicase_C-like"/>
</dbReference>
<dbReference type="InterPro" id="IPR014001">
    <property type="entry name" value="Helicase_ATP-bd"/>
</dbReference>
<evidence type="ECO:0000256" key="4">
    <source>
        <dbReference type="ARBA" id="ARBA00022806"/>
    </source>
</evidence>
<dbReference type="InterPro" id="IPR014014">
    <property type="entry name" value="RNA_helicase_DEAD_Q_motif"/>
</dbReference>
<evidence type="ECO:0000259" key="10">
    <source>
        <dbReference type="PROSITE" id="PS51192"/>
    </source>
</evidence>
<evidence type="ECO:0000256" key="6">
    <source>
        <dbReference type="ARBA" id="ARBA00022884"/>
    </source>
</evidence>
<dbReference type="InterPro" id="IPR027417">
    <property type="entry name" value="P-loop_NTPase"/>
</dbReference>
<dbReference type="EMBL" id="HBIU01038933">
    <property type="protein sequence ID" value="CAE0638970.1"/>
    <property type="molecule type" value="Transcribed_RNA"/>
</dbReference>
<dbReference type="CDD" id="cd17963">
    <property type="entry name" value="DEADc_DDX19_DDX25"/>
    <property type="match status" value="1"/>
</dbReference>
<dbReference type="PANTHER" id="PTHR47958">
    <property type="entry name" value="ATP-DEPENDENT RNA HELICASE DBP3"/>
    <property type="match status" value="1"/>
</dbReference>
<dbReference type="GO" id="GO:0003723">
    <property type="term" value="F:RNA binding"/>
    <property type="evidence" value="ECO:0007669"/>
    <property type="project" value="UniProtKB-KW"/>
</dbReference>
<evidence type="ECO:0000259" key="11">
    <source>
        <dbReference type="PROSITE" id="PS51194"/>
    </source>
</evidence>
<feature type="domain" description="DEAD-box RNA helicase Q" evidence="12">
    <location>
        <begin position="150"/>
        <end position="178"/>
    </location>
</feature>
<dbReference type="Gene3D" id="3.40.50.300">
    <property type="entry name" value="P-loop containing nucleotide triphosphate hydrolases"/>
    <property type="match status" value="2"/>
</dbReference>
<dbReference type="SMART" id="SM00487">
    <property type="entry name" value="DEXDc"/>
    <property type="match status" value="1"/>
</dbReference>
<feature type="short sequence motif" description="Q motif" evidence="8">
    <location>
        <begin position="150"/>
        <end position="178"/>
    </location>
</feature>
<dbReference type="PROSITE" id="PS51192">
    <property type="entry name" value="HELICASE_ATP_BIND_1"/>
    <property type="match status" value="1"/>
</dbReference>
<name>A0A6V2XVD0_HETAK</name>
<keyword evidence="2" id="KW-0547">Nucleotide-binding</keyword>
<dbReference type="GO" id="GO:0005524">
    <property type="term" value="F:ATP binding"/>
    <property type="evidence" value="ECO:0007669"/>
    <property type="project" value="UniProtKB-KW"/>
</dbReference>
<keyword evidence="4" id="KW-0347">Helicase</keyword>
<feature type="domain" description="Helicase ATP-binding" evidence="10">
    <location>
        <begin position="183"/>
        <end position="353"/>
    </location>
</feature>
<evidence type="ECO:0000256" key="5">
    <source>
        <dbReference type="ARBA" id="ARBA00022840"/>
    </source>
</evidence>
<dbReference type="PROSITE" id="PS51194">
    <property type="entry name" value="HELICASE_CTER"/>
    <property type="match status" value="1"/>
</dbReference>